<reference evidence="13" key="1">
    <citation type="submission" date="2021-04" db="EMBL/GenBank/DDBJ databases">
        <authorList>
            <person name="Cornetti L."/>
        </authorList>
    </citation>
    <scope>NUCLEOTIDE SEQUENCE</scope>
</reference>
<dbReference type="GO" id="GO:0051537">
    <property type="term" value="F:2 iron, 2 sulfur cluster binding"/>
    <property type="evidence" value="ECO:0007669"/>
    <property type="project" value="UniProtKB-UniRule"/>
</dbReference>
<evidence type="ECO:0000256" key="3">
    <source>
        <dbReference type="ARBA" id="ARBA00022485"/>
    </source>
</evidence>
<keyword evidence="8 10" id="KW-0411">Iron-sulfur</keyword>
<feature type="region of interest" description="Fe-S binding site B" evidence="10">
    <location>
        <begin position="258"/>
        <end position="272"/>
    </location>
</feature>
<dbReference type="InterPro" id="IPR029063">
    <property type="entry name" value="SAM-dependent_MTases_sf"/>
</dbReference>
<feature type="short sequence motif" description="Cx2C motif 2" evidence="10">
    <location>
        <begin position="269"/>
        <end position="272"/>
    </location>
</feature>
<dbReference type="PANTHER" id="PTHR13273">
    <property type="entry name" value="ANAMORSIN"/>
    <property type="match status" value="1"/>
</dbReference>
<accession>A0A9N6ZF11</accession>
<feature type="binding site" evidence="10">
    <location>
        <position position="219"/>
    </location>
    <ligand>
        <name>[2Fe-2S] cluster</name>
        <dbReference type="ChEBI" id="CHEBI:190135"/>
    </ligand>
</feature>
<dbReference type="GO" id="GO:0046872">
    <property type="term" value="F:metal ion binding"/>
    <property type="evidence" value="ECO:0007669"/>
    <property type="project" value="UniProtKB-KW"/>
</dbReference>
<evidence type="ECO:0000256" key="9">
    <source>
        <dbReference type="ARBA" id="ARBA00023128"/>
    </source>
</evidence>
<comment type="cofactor">
    <cofactor evidence="10">
        <name>[2Fe-2S] cluster</name>
        <dbReference type="ChEBI" id="CHEBI:190135"/>
    </cofactor>
</comment>
<protein>
    <recommendedName>
        <fullName evidence="10">Anamorsin homolog</fullName>
    </recommendedName>
    <alternativeName>
        <fullName evidence="10">Fe-S cluster assembly protein DRE2 homolog</fullName>
    </alternativeName>
</protein>
<feature type="binding site" evidence="10">
    <location>
        <position position="272"/>
    </location>
    <ligand>
        <name>[4Fe-4S] cluster</name>
        <dbReference type="ChEBI" id="CHEBI:49883"/>
    </ligand>
</feature>
<feature type="binding site" evidence="10">
    <location>
        <position position="233"/>
    </location>
    <ligand>
        <name>[2Fe-2S] cluster</name>
        <dbReference type="ChEBI" id="CHEBI:190135"/>
    </ligand>
</feature>
<feature type="binding site" evidence="10">
    <location>
        <position position="231"/>
    </location>
    <ligand>
        <name>[2Fe-2S] cluster</name>
        <dbReference type="ChEBI" id="CHEBI:190135"/>
    </ligand>
</feature>
<evidence type="ECO:0000256" key="2">
    <source>
        <dbReference type="ARBA" id="ARBA00008169"/>
    </source>
</evidence>
<dbReference type="InterPro" id="IPR049011">
    <property type="entry name" value="Anamorsin_N_metazoan"/>
</dbReference>
<comment type="subcellular location">
    <subcellularLocation>
        <location evidence="10">Cytoplasm</location>
    </subcellularLocation>
    <subcellularLocation>
        <location evidence="10">Mitochondrion intermembrane space</location>
    </subcellularLocation>
</comment>
<organism evidence="13">
    <name type="scientific">Alona affinis</name>
    <dbReference type="NCBI Taxonomy" id="381656"/>
    <lineage>
        <taxon>Eukaryota</taxon>
        <taxon>Metazoa</taxon>
        <taxon>Ecdysozoa</taxon>
        <taxon>Arthropoda</taxon>
        <taxon>Crustacea</taxon>
        <taxon>Branchiopoda</taxon>
        <taxon>Diplostraca</taxon>
        <taxon>Cladocera</taxon>
        <taxon>Anomopoda</taxon>
        <taxon>Chydoridae</taxon>
        <taxon>Alona</taxon>
    </lineage>
</organism>
<feature type="domain" description="Anamorsin N-terminal" evidence="12">
    <location>
        <begin position="45"/>
        <end position="152"/>
    </location>
</feature>
<evidence type="ECO:0000256" key="4">
    <source>
        <dbReference type="ARBA" id="ARBA00022490"/>
    </source>
</evidence>
<name>A0A9N6ZF11_9CRUS</name>
<evidence type="ECO:0000256" key="6">
    <source>
        <dbReference type="ARBA" id="ARBA00022723"/>
    </source>
</evidence>
<dbReference type="HAMAP" id="MF_03115">
    <property type="entry name" value="Anamorsin"/>
    <property type="match status" value="1"/>
</dbReference>
<evidence type="ECO:0000313" key="13">
    <source>
        <dbReference type="EMBL" id="CAG4635114.1"/>
    </source>
</evidence>
<sequence length="297" mass="32202">MVGIIRISGLRTSVFQKRIWMGSGAAVLLKMPAPIPENVLQGVKGKSVLLVWGPGNSTDDLQKLSDELRARECSQVVMEHAERLAISSHSSSVFDVILSNWLEPATAVNHSFELLTEIIRILKPTGSFHGREQLMEKVLQNLKLTGFSNIIENSGIEFSAQKPNFEVGSSSKLSFGGNKAAVWSLTDSLVDDQVELVNEDDLLDEDDLIKPTAESLKVCGTTGKRKACKDCSCGLAEELNAEKGIEKPSAPKSATSSCGSCYLGDAFRCASCPYLGMPAFKPGEKIQLSERQLNPDL</sequence>
<dbReference type="AlphaFoldDB" id="A0A9N6ZF11"/>
<feature type="binding site" evidence="10">
    <location>
        <position position="269"/>
    </location>
    <ligand>
        <name>[4Fe-4S] cluster</name>
        <dbReference type="ChEBI" id="CHEBI:49883"/>
    </ligand>
</feature>
<dbReference type="InterPro" id="IPR007785">
    <property type="entry name" value="Anamorsin"/>
</dbReference>
<evidence type="ECO:0000256" key="7">
    <source>
        <dbReference type="ARBA" id="ARBA00023004"/>
    </source>
</evidence>
<dbReference type="GO" id="GO:0009055">
    <property type="term" value="F:electron transfer activity"/>
    <property type="evidence" value="ECO:0007669"/>
    <property type="project" value="UniProtKB-UniRule"/>
</dbReference>
<evidence type="ECO:0000256" key="8">
    <source>
        <dbReference type="ARBA" id="ARBA00023014"/>
    </source>
</evidence>
<comment type="similarity">
    <text evidence="2 10">Belongs to the anamorsin family.</text>
</comment>
<feature type="binding site" evidence="10">
    <location>
        <position position="261"/>
    </location>
    <ligand>
        <name>[4Fe-4S] cluster</name>
        <dbReference type="ChEBI" id="CHEBI:49883"/>
    </ligand>
</feature>
<feature type="short sequence motif" description="Cx2C motif 1" evidence="10">
    <location>
        <begin position="258"/>
        <end position="261"/>
    </location>
</feature>
<keyword evidence="7 10" id="KW-0408">Iron</keyword>
<dbReference type="GO" id="GO:0016226">
    <property type="term" value="P:iron-sulfur cluster assembly"/>
    <property type="evidence" value="ECO:0007669"/>
    <property type="project" value="UniProtKB-UniRule"/>
</dbReference>
<keyword evidence="5 10" id="KW-0001">2Fe-2S</keyword>
<keyword evidence="3 10" id="KW-0004">4Fe-4S</keyword>
<evidence type="ECO:0000256" key="5">
    <source>
        <dbReference type="ARBA" id="ARBA00022714"/>
    </source>
</evidence>
<dbReference type="PANTHER" id="PTHR13273:SF14">
    <property type="entry name" value="ANAMORSIN"/>
    <property type="match status" value="1"/>
</dbReference>
<evidence type="ECO:0000256" key="1">
    <source>
        <dbReference type="ARBA" id="ARBA00001966"/>
    </source>
</evidence>
<comment type="domain">
    <text evidence="10">The twin Cx2C motifs are involved in the recognition by the mitochondrial MIA40-ERV1 disulfide relay system. The formation of 2 disulfide bonds in the Cx2C motifs through dithiol/disulfide exchange reactions effectively traps the protein in the mitochondrial intermembrane space.</text>
</comment>
<dbReference type="GO" id="GO:0005758">
    <property type="term" value="C:mitochondrial intermembrane space"/>
    <property type="evidence" value="ECO:0007669"/>
    <property type="project" value="UniProtKB-SubCell"/>
</dbReference>
<keyword evidence="4 10" id="KW-0963">Cytoplasm</keyword>
<evidence type="ECO:0000256" key="10">
    <source>
        <dbReference type="HAMAP-Rule" id="MF_03115"/>
    </source>
</evidence>
<dbReference type="EMBL" id="OC978459">
    <property type="protein sequence ID" value="CAG4635114.1"/>
    <property type="molecule type" value="Genomic_DNA"/>
</dbReference>
<comment type="cofactor">
    <cofactor evidence="1 10">
        <name>[4Fe-4S] cluster</name>
        <dbReference type="ChEBI" id="CHEBI:49883"/>
    </cofactor>
</comment>
<keyword evidence="6 10" id="KW-0479">Metal-binding</keyword>
<keyword evidence="9 10" id="KW-0496">Mitochondrion</keyword>
<feature type="domain" description="Anamorsin C-terminal" evidence="11">
    <location>
        <begin position="252"/>
        <end position="288"/>
    </location>
</feature>
<dbReference type="InterPro" id="IPR046408">
    <property type="entry name" value="CIAPIN1"/>
</dbReference>
<evidence type="ECO:0000259" key="12">
    <source>
        <dbReference type="Pfam" id="PF20922"/>
    </source>
</evidence>
<comment type="domain">
    <text evidence="10">The C-terminal domain binds 2 Fe-S clusters but is otherwise mostly in an intrinsically disordered conformation.</text>
</comment>
<dbReference type="Pfam" id="PF05093">
    <property type="entry name" value="CIAPIN1"/>
    <property type="match status" value="1"/>
</dbReference>
<feature type="binding site" evidence="10">
    <location>
        <position position="258"/>
    </location>
    <ligand>
        <name>[4Fe-4S] cluster</name>
        <dbReference type="ChEBI" id="CHEBI:49883"/>
    </ligand>
</feature>
<comment type="function">
    <text evidence="10">Component of the cytosolic iron-sulfur (Fe-S) protein assembly (CIA) machinery. Required for the maturation of extramitochondrial Fe-S proteins. Part of an electron transfer chain functioning in an early step of cytosolic Fe-S biogenesis, facilitating the de novo assembly of a [4Fe-4S] cluster on the cytosolic Fe-S scaffold complex. Electrons are transferred from NADPH via a FAD- and FMN-containing diflavin oxidoreductase. Together with the diflavin oxidoreductase, also required for the assembly of the diferric tyrosyl radical cofactor of ribonucleotide reductase (RNR), probably by providing electrons for reduction during radical cofactor maturation in the catalytic small subunit.</text>
</comment>
<evidence type="ECO:0000259" key="11">
    <source>
        <dbReference type="Pfam" id="PF05093"/>
    </source>
</evidence>
<comment type="domain">
    <text evidence="10">The N-terminal domain has structural similarity with S-adenosyl-L-methionine-dependent methyltransferases, but does not bind S-adenosyl-L-methionine. It is required for correct assembly of the 2 Fe-S clusters.</text>
</comment>
<dbReference type="GO" id="GO:0051539">
    <property type="term" value="F:4 iron, 4 sulfur cluster binding"/>
    <property type="evidence" value="ECO:0007669"/>
    <property type="project" value="UniProtKB-KW"/>
</dbReference>
<proteinExistence type="inferred from homology"/>
<gene>
    <name evidence="13" type="primary">EOG090X0FGQ</name>
</gene>
<comment type="caution">
    <text evidence="10">Lacks conserved residue(s) required for the propagation of feature annotation.</text>
</comment>
<dbReference type="Gene3D" id="3.40.50.150">
    <property type="entry name" value="Vaccinia Virus protein VP39"/>
    <property type="match status" value="1"/>
</dbReference>
<comment type="subunit">
    <text evidence="10">Monomer.</text>
</comment>
<dbReference type="Pfam" id="PF20922">
    <property type="entry name" value="Anamorsin_N"/>
    <property type="match status" value="1"/>
</dbReference>
<feature type="binding site" evidence="10">
    <location>
        <position position="228"/>
    </location>
    <ligand>
        <name>[2Fe-2S] cluster</name>
        <dbReference type="ChEBI" id="CHEBI:190135"/>
    </ligand>
</feature>